<keyword evidence="2" id="KW-1185">Reference proteome</keyword>
<dbReference type="Proteomes" id="UP000828390">
    <property type="component" value="Unassembled WGS sequence"/>
</dbReference>
<accession>A0A9D4QS50</accession>
<dbReference type="EMBL" id="JAIWYP010000004">
    <property type="protein sequence ID" value="KAH3841108.1"/>
    <property type="molecule type" value="Genomic_DNA"/>
</dbReference>
<organism evidence="1 2">
    <name type="scientific">Dreissena polymorpha</name>
    <name type="common">Zebra mussel</name>
    <name type="synonym">Mytilus polymorpha</name>
    <dbReference type="NCBI Taxonomy" id="45954"/>
    <lineage>
        <taxon>Eukaryota</taxon>
        <taxon>Metazoa</taxon>
        <taxon>Spiralia</taxon>
        <taxon>Lophotrochozoa</taxon>
        <taxon>Mollusca</taxon>
        <taxon>Bivalvia</taxon>
        <taxon>Autobranchia</taxon>
        <taxon>Heteroconchia</taxon>
        <taxon>Euheterodonta</taxon>
        <taxon>Imparidentia</taxon>
        <taxon>Neoheterodontei</taxon>
        <taxon>Myida</taxon>
        <taxon>Dreissenoidea</taxon>
        <taxon>Dreissenidae</taxon>
        <taxon>Dreissena</taxon>
    </lineage>
</organism>
<sequence>MVAAVSCVMATRQPVRTQTDCITSPGSYWPLRRSRTSGQCSTPSSYWTAFIGVILNQ</sequence>
<dbReference type="AlphaFoldDB" id="A0A9D4QS50"/>
<gene>
    <name evidence="1" type="ORF">DPMN_114565</name>
</gene>
<reference evidence="1" key="1">
    <citation type="journal article" date="2019" name="bioRxiv">
        <title>The Genome of the Zebra Mussel, Dreissena polymorpha: A Resource for Invasive Species Research.</title>
        <authorList>
            <person name="McCartney M.A."/>
            <person name="Auch B."/>
            <person name="Kono T."/>
            <person name="Mallez S."/>
            <person name="Zhang Y."/>
            <person name="Obille A."/>
            <person name="Becker A."/>
            <person name="Abrahante J.E."/>
            <person name="Garbe J."/>
            <person name="Badalamenti J.P."/>
            <person name="Herman A."/>
            <person name="Mangelson H."/>
            <person name="Liachko I."/>
            <person name="Sullivan S."/>
            <person name="Sone E.D."/>
            <person name="Koren S."/>
            <person name="Silverstein K.A.T."/>
            <person name="Beckman K.B."/>
            <person name="Gohl D.M."/>
        </authorList>
    </citation>
    <scope>NUCLEOTIDE SEQUENCE</scope>
    <source>
        <strain evidence="1">Duluth1</strain>
        <tissue evidence="1">Whole animal</tissue>
    </source>
</reference>
<reference evidence="1" key="2">
    <citation type="submission" date="2020-11" db="EMBL/GenBank/DDBJ databases">
        <authorList>
            <person name="McCartney M.A."/>
            <person name="Auch B."/>
            <person name="Kono T."/>
            <person name="Mallez S."/>
            <person name="Becker A."/>
            <person name="Gohl D.M."/>
            <person name="Silverstein K.A.T."/>
            <person name="Koren S."/>
            <person name="Bechman K.B."/>
            <person name="Herman A."/>
            <person name="Abrahante J.E."/>
            <person name="Garbe J."/>
        </authorList>
    </citation>
    <scope>NUCLEOTIDE SEQUENCE</scope>
    <source>
        <strain evidence="1">Duluth1</strain>
        <tissue evidence="1">Whole animal</tissue>
    </source>
</reference>
<protein>
    <submittedName>
        <fullName evidence="1">Uncharacterized protein</fullName>
    </submittedName>
</protein>
<comment type="caution">
    <text evidence="1">The sequence shown here is derived from an EMBL/GenBank/DDBJ whole genome shotgun (WGS) entry which is preliminary data.</text>
</comment>
<proteinExistence type="predicted"/>
<name>A0A9D4QS50_DREPO</name>
<evidence type="ECO:0000313" key="1">
    <source>
        <dbReference type="EMBL" id="KAH3841108.1"/>
    </source>
</evidence>
<evidence type="ECO:0000313" key="2">
    <source>
        <dbReference type="Proteomes" id="UP000828390"/>
    </source>
</evidence>